<dbReference type="PANTHER" id="PTHR43453:SF1">
    <property type="entry name" value="TRNA_RRNA METHYLTRANSFERASE SPOU TYPE DOMAIN-CONTAINING PROTEIN"/>
    <property type="match status" value="1"/>
</dbReference>
<evidence type="ECO:0000256" key="1">
    <source>
        <dbReference type="ARBA" id="ARBA00022691"/>
    </source>
</evidence>
<reference evidence="4" key="1">
    <citation type="journal article" date="2019" name="Nat. Commun.">
        <title>Expansion of phycobilisome linker gene families in mesophilic red algae.</title>
        <authorList>
            <person name="Lee J."/>
            <person name="Kim D."/>
            <person name="Bhattacharya D."/>
            <person name="Yoon H.S."/>
        </authorList>
    </citation>
    <scope>NUCLEOTIDE SEQUENCE [LARGE SCALE GENOMIC DNA]</scope>
    <source>
        <strain evidence="4">CCMP 1328</strain>
    </source>
</reference>
<dbReference type="InterPro" id="IPR029026">
    <property type="entry name" value="tRNA_m1G_MTases_N"/>
</dbReference>
<evidence type="ECO:0000313" key="3">
    <source>
        <dbReference type="EMBL" id="KAA8494278.1"/>
    </source>
</evidence>
<keyword evidence="4" id="KW-1185">Reference proteome</keyword>
<evidence type="ECO:0000256" key="2">
    <source>
        <dbReference type="ARBA" id="ARBA00022694"/>
    </source>
</evidence>
<protein>
    <submittedName>
        <fullName evidence="3">Uncharacterized protein</fullName>
    </submittedName>
</protein>
<comment type="caution">
    <text evidence="3">The sequence shown here is derived from an EMBL/GenBank/DDBJ whole genome shotgun (WGS) entry which is preliminary data.</text>
</comment>
<sequence length="293" mass="32143">MGESIWSCAPADLDACSGYKVAASALYGSAAVRRDAVLDALRTTVKATRLRHYEACIAKRSSSVRVLVENLGEPHIAERLAQICDTFGVHHVYVVESRRRLSFPYDNLASLRARNVNGAEKFIRFHFFDTAAGALQHLLHDEGRGHSTALIRVECDSEKRSPAAISIDAVDWHALTLGTRRICFLLGDPLASGLSPRLCHAAHLSCFVPSLAVTPQFDERFGLLESLAITLAHLCEIHAMVGDLAVREPDEAASLYESCLLRSSKSAPKMMAKLREQPPASNTKAALERLSYY</sequence>
<gene>
    <name evidence="3" type="ORF">FVE85_4253</name>
</gene>
<keyword evidence="1" id="KW-0949">S-adenosyl-L-methionine</keyword>
<name>A0A5J4YSM6_PORPP</name>
<accession>A0A5J4YSM6</accession>
<proteinExistence type="predicted"/>
<organism evidence="3 4">
    <name type="scientific">Porphyridium purpureum</name>
    <name type="common">Red alga</name>
    <name type="synonym">Porphyridium cruentum</name>
    <dbReference type="NCBI Taxonomy" id="35688"/>
    <lineage>
        <taxon>Eukaryota</taxon>
        <taxon>Rhodophyta</taxon>
        <taxon>Bangiophyceae</taxon>
        <taxon>Porphyridiales</taxon>
        <taxon>Porphyridiaceae</taxon>
        <taxon>Porphyridium</taxon>
    </lineage>
</organism>
<dbReference type="AlphaFoldDB" id="A0A5J4YSM6"/>
<dbReference type="InterPro" id="IPR033671">
    <property type="entry name" value="TrmH"/>
</dbReference>
<dbReference type="EMBL" id="VRMN01000005">
    <property type="protein sequence ID" value="KAA8494278.1"/>
    <property type="molecule type" value="Genomic_DNA"/>
</dbReference>
<dbReference type="PANTHER" id="PTHR43453">
    <property type="entry name" value="RRNA METHYLASE-LIKE"/>
    <property type="match status" value="1"/>
</dbReference>
<dbReference type="Proteomes" id="UP000324585">
    <property type="component" value="Unassembled WGS sequence"/>
</dbReference>
<evidence type="ECO:0000313" key="4">
    <source>
        <dbReference type="Proteomes" id="UP000324585"/>
    </source>
</evidence>
<keyword evidence="2" id="KW-0819">tRNA processing</keyword>
<dbReference type="GO" id="GO:0008168">
    <property type="term" value="F:methyltransferase activity"/>
    <property type="evidence" value="ECO:0007669"/>
    <property type="project" value="InterPro"/>
</dbReference>
<dbReference type="Gene3D" id="3.40.1280.10">
    <property type="match status" value="1"/>
</dbReference>
<dbReference type="GO" id="GO:0002938">
    <property type="term" value="P:tRNA guanine ribose methylation"/>
    <property type="evidence" value="ECO:0007669"/>
    <property type="project" value="TreeGrafter"/>
</dbReference>